<dbReference type="Pfam" id="PF01593">
    <property type="entry name" value="Amino_oxidase"/>
    <property type="match status" value="1"/>
</dbReference>
<evidence type="ECO:0000313" key="3">
    <source>
        <dbReference type="EMBL" id="MDO1449644.1"/>
    </source>
</evidence>
<dbReference type="PROSITE" id="PS51318">
    <property type="entry name" value="TAT"/>
    <property type="match status" value="1"/>
</dbReference>
<comment type="caution">
    <text evidence="3">The sequence shown here is derived from an EMBL/GenBank/DDBJ whole genome shotgun (WGS) entry which is preliminary data.</text>
</comment>
<gene>
    <name evidence="3" type="ORF">Q0590_25425</name>
</gene>
<accession>A0ABT8RCB2</accession>
<dbReference type="EMBL" id="JAUKPO010000021">
    <property type="protein sequence ID" value="MDO1449644.1"/>
    <property type="molecule type" value="Genomic_DNA"/>
</dbReference>
<reference evidence="3" key="1">
    <citation type="submission" date="2023-07" db="EMBL/GenBank/DDBJ databases">
        <title>The genome sequence of Rhodocytophaga aerolata KACC 12507.</title>
        <authorList>
            <person name="Zhang X."/>
        </authorList>
    </citation>
    <scope>NUCLEOTIDE SEQUENCE</scope>
    <source>
        <strain evidence="3">KACC 12507</strain>
    </source>
</reference>
<dbReference type="RefSeq" id="WP_302040448.1">
    <property type="nucleotide sequence ID" value="NZ_JAUKPO010000021.1"/>
</dbReference>
<dbReference type="InterPro" id="IPR006311">
    <property type="entry name" value="TAT_signal"/>
</dbReference>
<dbReference type="InterPro" id="IPR002937">
    <property type="entry name" value="Amino_oxidase"/>
</dbReference>
<feature type="domain" description="Amine oxidase" evidence="2">
    <location>
        <begin position="80"/>
        <end position="545"/>
    </location>
</feature>
<dbReference type="PANTHER" id="PTHR43563:SF1">
    <property type="entry name" value="AMINE OXIDASE [FLAVIN-CONTAINING] B"/>
    <property type="match status" value="1"/>
</dbReference>
<protein>
    <submittedName>
        <fullName evidence="3">FAD-dependent oxidoreductase</fullName>
    </submittedName>
</protein>
<sequence length="551" mass="62097">MIGPFSRRSFFRKSAAALAGLTLPGMLTECAPATKLTKVAGEIKGGAASLGHKLRGEHALFKQAPSQILNYEYVIVGGGVAGLSAARWLQKNNIDSCCLLELESHVGGNAASGKNEVSSYPWGAHYLPLPNLDQEELLKFLQETEVITGFNEQGLPFYNEYHLCFDPKERLYINGYWQDSLIPHFGVPEEDQQQIATFLKLMDTYRKLQGSDGKYAFTLPVENSSQDKEFLELDQVTMLDYLLSQQLDSPYLHWYVEYCCRDDYGTALKDTSAWAGIHYFAARRGVAANAETNTVLTWPEGNGWLVKQLHKLIQSKVCTGALVYTIATEGEAVHIDFLDVKSHTTKRIQAKKCIMASPQFVNQRLLPEIPLRDQNFYSMYSYSPWVVANLTLSKPMERKGSPLSWDNVIYQSPALGYVHARHQQLNSHAAQQEKLVLTYYWPLADKDPKIARREALQKGHDEWIQLIMDDLTKAHKNIAQVVEKVDIWLWGHGMVRPTPGFIWSETRKKASMPFDNKIYFAHSDLGGVSLFEEAFYQGIRAAKEALGSIAS</sequence>
<dbReference type="PANTHER" id="PTHR43563">
    <property type="entry name" value="AMINE OXIDASE"/>
    <property type="match status" value="1"/>
</dbReference>
<keyword evidence="4" id="KW-1185">Reference proteome</keyword>
<proteinExistence type="inferred from homology"/>
<evidence type="ECO:0000256" key="1">
    <source>
        <dbReference type="ARBA" id="ARBA00005995"/>
    </source>
</evidence>
<organism evidence="3 4">
    <name type="scientific">Rhodocytophaga aerolata</name>
    <dbReference type="NCBI Taxonomy" id="455078"/>
    <lineage>
        <taxon>Bacteria</taxon>
        <taxon>Pseudomonadati</taxon>
        <taxon>Bacteroidota</taxon>
        <taxon>Cytophagia</taxon>
        <taxon>Cytophagales</taxon>
        <taxon>Rhodocytophagaceae</taxon>
        <taxon>Rhodocytophaga</taxon>
    </lineage>
</organism>
<evidence type="ECO:0000259" key="2">
    <source>
        <dbReference type="Pfam" id="PF01593"/>
    </source>
</evidence>
<name>A0ABT8RCB2_9BACT</name>
<comment type="similarity">
    <text evidence="1">Belongs to the flavin monoamine oxidase family.</text>
</comment>
<dbReference type="SUPFAM" id="SSF51905">
    <property type="entry name" value="FAD/NAD(P)-binding domain"/>
    <property type="match status" value="1"/>
</dbReference>
<dbReference type="InterPro" id="IPR050703">
    <property type="entry name" value="Flavin_MAO"/>
</dbReference>
<dbReference type="InterPro" id="IPR036188">
    <property type="entry name" value="FAD/NAD-bd_sf"/>
</dbReference>
<evidence type="ECO:0000313" key="4">
    <source>
        <dbReference type="Proteomes" id="UP001168528"/>
    </source>
</evidence>
<dbReference type="Proteomes" id="UP001168528">
    <property type="component" value="Unassembled WGS sequence"/>
</dbReference>
<dbReference type="Gene3D" id="3.50.50.60">
    <property type="entry name" value="FAD/NAD(P)-binding domain"/>
    <property type="match status" value="1"/>
</dbReference>